<dbReference type="AlphaFoldDB" id="A0A9P6H4H7"/>
<protein>
    <submittedName>
        <fullName evidence="2">Carbohydrate-binding module family 13 protein</fullName>
    </submittedName>
</protein>
<dbReference type="SUPFAM" id="SSF50370">
    <property type="entry name" value="Ricin B-like lectins"/>
    <property type="match status" value="1"/>
</dbReference>
<dbReference type="EMBL" id="WIUZ02000020">
    <property type="protein sequence ID" value="KAF9779262.1"/>
    <property type="molecule type" value="Genomic_DNA"/>
</dbReference>
<dbReference type="Proteomes" id="UP000736335">
    <property type="component" value="Unassembled WGS sequence"/>
</dbReference>
<dbReference type="InterPro" id="IPR035992">
    <property type="entry name" value="Ricin_B-like_lectins"/>
</dbReference>
<dbReference type="Gene3D" id="2.80.10.50">
    <property type="match status" value="1"/>
</dbReference>
<dbReference type="Pfam" id="PF14200">
    <property type="entry name" value="RicinB_lectin_2"/>
    <property type="match status" value="1"/>
</dbReference>
<gene>
    <name evidence="2" type="ORF">BJ322DRAFT_1089445</name>
</gene>
<dbReference type="PROSITE" id="PS50231">
    <property type="entry name" value="RICIN_B_LECTIN"/>
    <property type="match status" value="1"/>
</dbReference>
<proteinExistence type="predicted"/>
<feature type="domain" description="Ricin B lectin" evidence="1">
    <location>
        <begin position="39"/>
        <end position="131"/>
    </location>
</feature>
<reference evidence="2" key="2">
    <citation type="submission" date="2020-11" db="EMBL/GenBank/DDBJ databases">
        <authorList>
            <consortium name="DOE Joint Genome Institute"/>
            <person name="Kuo A."/>
            <person name="Miyauchi S."/>
            <person name="Kiss E."/>
            <person name="Drula E."/>
            <person name="Kohler A."/>
            <person name="Sanchez-Garcia M."/>
            <person name="Andreopoulos B."/>
            <person name="Barry K.W."/>
            <person name="Bonito G."/>
            <person name="Buee M."/>
            <person name="Carver A."/>
            <person name="Chen C."/>
            <person name="Cichocki N."/>
            <person name="Clum A."/>
            <person name="Culley D."/>
            <person name="Crous P.W."/>
            <person name="Fauchery L."/>
            <person name="Girlanda M."/>
            <person name="Hayes R."/>
            <person name="Keri Z."/>
            <person name="Labutti K."/>
            <person name="Lipzen A."/>
            <person name="Lombard V."/>
            <person name="Magnuson J."/>
            <person name="Maillard F."/>
            <person name="Morin E."/>
            <person name="Murat C."/>
            <person name="Nolan M."/>
            <person name="Ohm R."/>
            <person name="Pangilinan J."/>
            <person name="Pereira M."/>
            <person name="Perotto S."/>
            <person name="Peter M."/>
            <person name="Riley R."/>
            <person name="Sitrit Y."/>
            <person name="Stielow B."/>
            <person name="Szollosi G."/>
            <person name="Zifcakova L."/>
            <person name="Stursova M."/>
            <person name="Spatafora J.W."/>
            <person name="Tedersoo L."/>
            <person name="Vaario L.-M."/>
            <person name="Yamada A."/>
            <person name="Yan M."/>
            <person name="Wang P."/>
            <person name="Xu J."/>
            <person name="Bruns T."/>
            <person name="Baldrian P."/>
            <person name="Vilgalys R."/>
            <person name="Henrissat B."/>
            <person name="Grigoriev I.V."/>
            <person name="Hibbett D."/>
            <person name="Nagy L.G."/>
            <person name="Martin F.M."/>
        </authorList>
    </citation>
    <scope>NUCLEOTIDE SEQUENCE</scope>
    <source>
        <strain evidence="2">UH-Tt-Lm1</strain>
    </source>
</reference>
<accession>A0A9P6H4H7</accession>
<evidence type="ECO:0000259" key="1">
    <source>
        <dbReference type="Pfam" id="PF14200"/>
    </source>
</evidence>
<evidence type="ECO:0000313" key="2">
    <source>
        <dbReference type="EMBL" id="KAF9779262.1"/>
    </source>
</evidence>
<dbReference type="OrthoDB" id="2131701at2759"/>
<comment type="caution">
    <text evidence="2">The sequence shown here is derived from an EMBL/GenBank/DDBJ whole genome shotgun (WGS) entry which is preliminary data.</text>
</comment>
<reference evidence="2" key="1">
    <citation type="journal article" date="2020" name="Nat. Commun.">
        <title>Large-scale genome sequencing of mycorrhizal fungi provides insights into the early evolution of symbiotic traits.</title>
        <authorList>
            <person name="Miyauchi S."/>
            <person name="Kiss E."/>
            <person name="Kuo A."/>
            <person name="Drula E."/>
            <person name="Kohler A."/>
            <person name="Sanchez-Garcia M."/>
            <person name="Morin E."/>
            <person name="Andreopoulos B."/>
            <person name="Barry K.W."/>
            <person name="Bonito G."/>
            <person name="Buee M."/>
            <person name="Carver A."/>
            <person name="Chen C."/>
            <person name="Cichocki N."/>
            <person name="Clum A."/>
            <person name="Culley D."/>
            <person name="Crous P.W."/>
            <person name="Fauchery L."/>
            <person name="Girlanda M."/>
            <person name="Hayes R.D."/>
            <person name="Keri Z."/>
            <person name="LaButti K."/>
            <person name="Lipzen A."/>
            <person name="Lombard V."/>
            <person name="Magnuson J."/>
            <person name="Maillard F."/>
            <person name="Murat C."/>
            <person name="Nolan M."/>
            <person name="Ohm R.A."/>
            <person name="Pangilinan J."/>
            <person name="Pereira M.F."/>
            <person name="Perotto S."/>
            <person name="Peter M."/>
            <person name="Pfister S."/>
            <person name="Riley R."/>
            <person name="Sitrit Y."/>
            <person name="Stielow J.B."/>
            <person name="Szollosi G."/>
            <person name="Zifcakova L."/>
            <person name="Stursova M."/>
            <person name="Spatafora J.W."/>
            <person name="Tedersoo L."/>
            <person name="Vaario L.M."/>
            <person name="Yamada A."/>
            <person name="Yan M."/>
            <person name="Wang P."/>
            <person name="Xu J."/>
            <person name="Bruns T."/>
            <person name="Baldrian P."/>
            <person name="Vilgalys R."/>
            <person name="Dunand C."/>
            <person name="Henrissat B."/>
            <person name="Grigoriev I.V."/>
            <person name="Hibbett D."/>
            <person name="Nagy L.G."/>
            <person name="Martin F.M."/>
        </authorList>
    </citation>
    <scope>NUCLEOTIDE SEQUENCE</scope>
    <source>
        <strain evidence="2">UH-Tt-Lm1</strain>
    </source>
</reference>
<dbReference type="InterPro" id="IPR000772">
    <property type="entry name" value="Ricin_B_lectin"/>
</dbReference>
<dbReference type="CDD" id="cd23422">
    <property type="entry name" value="beta-trefoil_Ricin_MPL_CNL"/>
    <property type="match status" value="1"/>
</dbReference>
<evidence type="ECO:0000313" key="3">
    <source>
        <dbReference type="Proteomes" id="UP000736335"/>
    </source>
</evidence>
<organism evidence="2 3">
    <name type="scientific">Thelephora terrestris</name>
    <dbReference type="NCBI Taxonomy" id="56493"/>
    <lineage>
        <taxon>Eukaryota</taxon>
        <taxon>Fungi</taxon>
        <taxon>Dikarya</taxon>
        <taxon>Basidiomycota</taxon>
        <taxon>Agaricomycotina</taxon>
        <taxon>Agaricomycetes</taxon>
        <taxon>Thelephorales</taxon>
        <taxon>Thelephoraceae</taxon>
        <taxon>Thelephora</taxon>
    </lineage>
</organism>
<sequence length="146" mass="16810">MPDSGRAYFVINQKSGTALDLSGQDHRSVIGFHLQRSENQKWRFDQHQDGWTIQNLYDGKFLDVNVPNVEGDGVSIVAVSTNNPRKWEVRYDDQFGGWRFFYREQDGQISNQNIDLSDHGNPANNTPVTLWGTWPGQNQVWRLEDA</sequence>
<keyword evidence="3" id="KW-1185">Reference proteome</keyword>
<name>A0A9P6H4H7_9AGAM</name>